<dbReference type="Gene3D" id="3.40.30.10">
    <property type="entry name" value="Glutaredoxin"/>
    <property type="match status" value="1"/>
</dbReference>
<comment type="function">
    <text evidence="1">Has a glutathione-disulfide oxidoreductase activity in the presence of NADPH and glutathione reductase. Reduces low molecular weight disulfides and proteins.</text>
</comment>
<dbReference type="Pfam" id="PF00462">
    <property type="entry name" value="Glutaredoxin"/>
    <property type="match status" value="1"/>
</dbReference>
<feature type="transmembrane region" description="Helical" evidence="4">
    <location>
        <begin position="58"/>
        <end position="77"/>
    </location>
</feature>
<dbReference type="SFLD" id="SFLDS00019">
    <property type="entry name" value="Glutathione_Transferase_(cytos"/>
    <property type="match status" value="1"/>
</dbReference>
<dbReference type="GO" id="GO:0005739">
    <property type="term" value="C:mitochondrion"/>
    <property type="evidence" value="ECO:0007669"/>
    <property type="project" value="TreeGrafter"/>
</dbReference>
<gene>
    <name evidence="6" type="ORF">L9F63_002451</name>
</gene>
<dbReference type="EMBL" id="JASPKZ010007250">
    <property type="protein sequence ID" value="KAJ9585756.1"/>
    <property type="molecule type" value="Genomic_DNA"/>
</dbReference>
<reference evidence="6" key="2">
    <citation type="submission" date="2023-05" db="EMBL/GenBank/DDBJ databases">
        <authorList>
            <person name="Fouks B."/>
        </authorList>
    </citation>
    <scope>NUCLEOTIDE SEQUENCE</scope>
    <source>
        <strain evidence="6">Stay&amp;Tobe</strain>
        <tissue evidence="6">Testes</tissue>
    </source>
</reference>
<keyword evidence="4" id="KW-0812">Transmembrane</keyword>
<dbReference type="InterPro" id="IPR036282">
    <property type="entry name" value="Glutathione-S-Trfase_C_sf"/>
</dbReference>
<evidence type="ECO:0000313" key="7">
    <source>
        <dbReference type="Proteomes" id="UP001233999"/>
    </source>
</evidence>
<dbReference type="PANTHER" id="PTHR12782">
    <property type="entry name" value="MICROSOMAL PROSTAGLANDIN E SYNTHASE-2"/>
    <property type="match status" value="1"/>
</dbReference>
<evidence type="ECO:0000256" key="3">
    <source>
        <dbReference type="ARBA" id="ARBA00023098"/>
    </source>
</evidence>
<sequence>MAAMEVAKICFRSYKNKSFCVYRLAERCLLNKYGLINVRHLSTHRGPNMANTRKGSTLMFGLFGISMGALVGAGYSYHKMSQANAPLINKELDITPVLEKLPDVQISREVTSPGDTTDLKLTLFQYPTCPFCCKVRAFLDYYGFSYQIVEVNPVLRQQIKWTDYKKVPIVLANVEDGYQQLNDSSMIISALTSYLHDRDQGLKDIVKCYPCIEFNDESGNVKKEILNRYFLMYQGNIPQGRSKEDILEERKWRKWADDVLVHVLSPNVYRTREEAMQAFNWFSEVGEWEKHFAAWERYMIIYVGAHAMWIIGKRLKKRHNLKDDVRLSLYDTCNHWTKSLNKQGTKFMGGDTPNLSDLAVYGVLNSIEGCIAFQDLIDNTKIGTWYNDMKDKVQSHAGYAAMNA</sequence>
<evidence type="ECO:0000259" key="5">
    <source>
        <dbReference type="Pfam" id="PF00462"/>
    </source>
</evidence>
<dbReference type="InterPro" id="IPR002109">
    <property type="entry name" value="Glutaredoxin"/>
</dbReference>
<comment type="similarity">
    <text evidence="2">Belongs to the GST superfamily.</text>
</comment>
<dbReference type="SUPFAM" id="SSF52833">
    <property type="entry name" value="Thioredoxin-like"/>
    <property type="match status" value="1"/>
</dbReference>
<dbReference type="InterPro" id="IPR040079">
    <property type="entry name" value="Glutathione_S-Trfase"/>
</dbReference>
<dbReference type="PROSITE" id="PS00195">
    <property type="entry name" value="GLUTAREDOXIN_1"/>
    <property type="match status" value="1"/>
</dbReference>
<dbReference type="InterPro" id="IPR034334">
    <property type="entry name" value="PGES2"/>
</dbReference>
<comment type="caution">
    <text evidence="6">The sequence shown here is derived from an EMBL/GenBank/DDBJ whole genome shotgun (WGS) entry which is preliminary data.</text>
</comment>
<dbReference type="PROSITE" id="PS51354">
    <property type="entry name" value="GLUTAREDOXIN_2"/>
    <property type="match status" value="1"/>
</dbReference>
<dbReference type="InterPro" id="IPR036249">
    <property type="entry name" value="Thioredoxin-like_sf"/>
</dbReference>
<dbReference type="Gene3D" id="6.20.200.30">
    <property type="match status" value="1"/>
</dbReference>
<proteinExistence type="inferred from homology"/>
<dbReference type="SFLD" id="SFLDG01203">
    <property type="entry name" value="Prostaglandin_E_synthase_like1"/>
    <property type="match status" value="1"/>
</dbReference>
<dbReference type="PANTHER" id="PTHR12782:SF5">
    <property type="entry name" value="PROSTAGLANDIN E SYNTHASE 2"/>
    <property type="match status" value="1"/>
</dbReference>
<feature type="domain" description="Glutaredoxin" evidence="5">
    <location>
        <begin position="122"/>
        <end position="172"/>
    </location>
</feature>
<dbReference type="SUPFAM" id="SSF47616">
    <property type="entry name" value="GST C-terminal domain-like"/>
    <property type="match status" value="1"/>
</dbReference>
<evidence type="ECO:0000256" key="2">
    <source>
        <dbReference type="ARBA" id="ARBA00007409"/>
    </source>
</evidence>
<dbReference type="InterPro" id="IPR034335">
    <property type="entry name" value="PGES2_C"/>
</dbReference>
<dbReference type="CDD" id="cd03040">
    <property type="entry name" value="GST_N_mPGES2"/>
    <property type="match status" value="1"/>
</dbReference>
<dbReference type="SFLD" id="SFLDG01182">
    <property type="entry name" value="Prostaglandin_E_synthase_like"/>
    <property type="match status" value="1"/>
</dbReference>
<organism evidence="6 7">
    <name type="scientific">Diploptera punctata</name>
    <name type="common">Pacific beetle cockroach</name>
    <dbReference type="NCBI Taxonomy" id="6984"/>
    <lineage>
        <taxon>Eukaryota</taxon>
        <taxon>Metazoa</taxon>
        <taxon>Ecdysozoa</taxon>
        <taxon>Arthropoda</taxon>
        <taxon>Hexapoda</taxon>
        <taxon>Insecta</taxon>
        <taxon>Pterygota</taxon>
        <taxon>Neoptera</taxon>
        <taxon>Polyneoptera</taxon>
        <taxon>Dictyoptera</taxon>
        <taxon>Blattodea</taxon>
        <taxon>Blaberoidea</taxon>
        <taxon>Blaberidae</taxon>
        <taxon>Diplopterinae</taxon>
        <taxon>Diploptera</taxon>
    </lineage>
</organism>
<reference evidence="6" key="1">
    <citation type="journal article" date="2023" name="IScience">
        <title>Live-bearing cockroach genome reveals convergent evolutionary mechanisms linked to viviparity in insects and beyond.</title>
        <authorList>
            <person name="Fouks B."/>
            <person name="Harrison M.C."/>
            <person name="Mikhailova A.A."/>
            <person name="Marchal E."/>
            <person name="English S."/>
            <person name="Carruthers M."/>
            <person name="Jennings E.C."/>
            <person name="Chiamaka E.L."/>
            <person name="Frigard R.A."/>
            <person name="Pippel M."/>
            <person name="Attardo G.M."/>
            <person name="Benoit J.B."/>
            <person name="Bornberg-Bauer E."/>
            <person name="Tobe S.S."/>
        </authorList>
    </citation>
    <scope>NUCLEOTIDE SEQUENCE</scope>
    <source>
        <strain evidence="6">Stay&amp;Tobe</strain>
    </source>
</reference>
<keyword evidence="4" id="KW-0472">Membrane</keyword>
<dbReference type="AlphaFoldDB" id="A0AAD7ZSA2"/>
<evidence type="ECO:0000313" key="6">
    <source>
        <dbReference type="EMBL" id="KAJ9585756.1"/>
    </source>
</evidence>
<accession>A0AAD7ZSA2</accession>
<keyword evidence="3" id="KW-0443">Lipid metabolism</keyword>
<dbReference type="Proteomes" id="UP001233999">
    <property type="component" value="Unassembled WGS sequence"/>
</dbReference>
<keyword evidence="7" id="KW-1185">Reference proteome</keyword>
<dbReference type="GO" id="GO:0050220">
    <property type="term" value="F:prostaglandin-E synthase activity"/>
    <property type="evidence" value="ECO:0007669"/>
    <property type="project" value="InterPro"/>
</dbReference>
<name>A0AAD7ZSA2_DIPPU</name>
<protein>
    <recommendedName>
        <fullName evidence="5">Glutaredoxin domain-containing protein</fullName>
    </recommendedName>
</protein>
<evidence type="ECO:0000256" key="1">
    <source>
        <dbReference type="ARBA" id="ARBA00002549"/>
    </source>
</evidence>
<keyword evidence="4" id="KW-1133">Transmembrane helix</keyword>
<dbReference type="CDD" id="cd03197">
    <property type="entry name" value="GST_C_mPGES2"/>
    <property type="match status" value="1"/>
</dbReference>
<evidence type="ECO:0000256" key="4">
    <source>
        <dbReference type="SAM" id="Phobius"/>
    </source>
</evidence>
<dbReference type="Gene3D" id="1.20.1050.10">
    <property type="match status" value="1"/>
</dbReference>
<dbReference type="GO" id="GO:0006629">
    <property type="term" value="P:lipid metabolic process"/>
    <property type="evidence" value="ECO:0007669"/>
    <property type="project" value="UniProtKB-KW"/>
</dbReference>
<dbReference type="InterPro" id="IPR011767">
    <property type="entry name" value="GLR_AS"/>
</dbReference>